<dbReference type="Pfam" id="PF02826">
    <property type="entry name" value="2-Hacid_dh_C"/>
    <property type="match status" value="1"/>
</dbReference>
<dbReference type="Pfam" id="PF00389">
    <property type="entry name" value="2-Hacid_dh"/>
    <property type="match status" value="1"/>
</dbReference>
<dbReference type="InterPro" id="IPR006140">
    <property type="entry name" value="D-isomer_DH_NAD-bd"/>
</dbReference>
<proteinExistence type="inferred from homology"/>
<dbReference type="Proteomes" id="UP000641137">
    <property type="component" value="Unassembled WGS sequence"/>
</dbReference>
<evidence type="ECO:0000256" key="3">
    <source>
        <dbReference type="ARBA" id="ARBA00023027"/>
    </source>
</evidence>
<dbReference type="GO" id="GO:0030267">
    <property type="term" value="F:glyoxylate reductase (NADPH) activity"/>
    <property type="evidence" value="ECO:0007669"/>
    <property type="project" value="TreeGrafter"/>
</dbReference>
<dbReference type="InterPro" id="IPR006139">
    <property type="entry name" value="D-isomer_2_OHA_DH_cat_dom"/>
</dbReference>
<keyword evidence="8" id="KW-1185">Reference proteome</keyword>
<evidence type="ECO:0000256" key="1">
    <source>
        <dbReference type="ARBA" id="ARBA00022857"/>
    </source>
</evidence>
<feature type="domain" description="D-isomer specific 2-hydroxyacid dehydrogenase catalytic" evidence="5">
    <location>
        <begin position="12"/>
        <end position="315"/>
    </location>
</feature>
<accession>A0A8J3DM59</accession>
<dbReference type="PANTHER" id="PTHR10996">
    <property type="entry name" value="2-HYDROXYACID DEHYDROGENASE-RELATED"/>
    <property type="match status" value="1"/>
</dbReference>
<dbReference type="EMBL" id="BMZO01000002">
    <property type="protein sequence ID" value="GHC63909.1"/>
    <property type="molecule type" value="Genomic_DNA"/>
</dbReference>
<dbReference type="GO" id="GO:0016618">
    <property type="term" value="F:hydroxypyruvate reductase [NAD(P)H] activity"/>
    <property type="evidence" value="ECO:0007669"/>
    <property type="project" value="TreeGrafter"/>
</dbReference>
<keyword evidence="3" id="KW-0520">NAD</keyword>
<evidence type="ECO:0000259" key="6">
    <source>
        <dbReference type="Pfam" id="PF02826"/>
    </source>
</evidence>
<dbReference type="SUPFAM" id="SSF52283">
    <property type="entry name" value="Formate/glycerate dehydrogenase catalytic domain-like"/>
    <property type="match status" value="1"/>
</dbReference>
<name>A0A8J3DM59_9HYPH</name>
<comment type="caution">
    <text evidence="7">The sequence shown here is derived from an EMBL/GenBank/DDBJ whole genome shotgun (WGS) entry which is preliminary data.</text>
</comment>
<evidence type="ECO:0000256" key="2">
    <source>
        <dbReference type="ARBA" id="ARBA00023002"/>
    </source>
</evidence>
<dbReference type="PANTHER" id="PTHR10996:SF178">
    <property type="entry name" value="2-HYDROXYACID DEHYDROGENASE YGL185C-RELATED"/>
    <property type="match status" value="1"/>
</dbReference>
<feature type="domain" description="D-isomer specific 2-hydroxyacid dehydrogenase NAD-binding" evidence="6">
    <location>
        <begin position="110"/>
        <end position="284"/>
    </location>
</feature>
<evidence type="ECO:0000256" key="4">
    <source>
        <dbReference type="RuleBase" id="RU003719"/>
    </source>
</evidence>
<dbReference type="GO" id="GO:0051287">
    <property type="term" value="F:NAD binding"/>
    <property type="evidence" value="ECO:0007669"/>
    <property type="project" value="InterPro"/>
</dbReference>
<dbReference type="AlphaFoldDB" id="A0A8J3DM59"/>
<organism evidence="7 8">
    <name type="scientific">Limoniibacter endophyticus</name>
    <dbReference type="NCBI Taxonomy" id="1565040"/>
    <lineage>
        <taxon>Bacteria</taxon>
        <taxon>Pseudomonadati</taxon>
        <taxon>Pseudomonadota</taxon>
        <taxon>Alphaproteobacteria</taxon>
        <taxon>Hyphomicrobiales</taxon>
        <taxon>Bartonellaceae</taxon>
        <taxon>Limoniibacter</taxon>
    </lineage>
</organism>
<dbReference type="PROSITE" id="PS00065">
    <property type="entry name" value="D_2_HYDROXYACID_DH_1"/>
    <property type="match status" value="1"/>
</dbReference>
<reference evidence="7" key="2">
    <citation type="submission" date="2020-09" db="EMBL/GenBank/DDBJ databases">
        <authorList>
            <person name="Sun Q."/>
            <person name="Kim S."/>
        </authorList>
    </citation>
    <scope>NUCLEOTIDE SEQUENCE</scope>
    <source>
        <strain evidence="7">KCTC 42097</strain>
    </source>
</reference>
<reference evidence="7" key="1">
    <citation type="journal article" date="2014" name="Int. J. Syst. Evol. Microbiol.">
        <title>Complete genome sequence of Corynebacterium casei LMG S-19264T (=DSM 44701T), isolated from a smear-ripened cheese.</title>
        <authorList>
            <consortium name="US DOE Joint Genome Institute (JGI-PGF)"/>
            <person name="Walter F."/>
            <person name="Albersmeier A."/>
            <person name="Kalinowski J."/>
            <person name="Ruckert C."/>
        </authorList>
    </citation>
    <scope>NUCLEOTIDE SEQUENCE</scope>
    <source>
        <strain evidence="7">KCTC 42097</strain>
    </source>
</reference>
<dbReference type="InterPro" id="IPR036291">
    <property type="entry name" value="NAD(P)-bd_dom_sf"/>
</dbReference>
<dbReference type="InterPro" id="IPR029752">
    <property type="entry name" value="D-isomer_DH_CS1"/>
</dbReference>
<gene>
    <name evidence="7" type="ORF">GCM10010136_05540</name>
</gene>
<protein>
    <submittedName>
        <fullName evidence="7">Dihydrofolate reductase</fullName>
    </submittedName>
</protein>
<sequence length="325" mass="35144">MSQDARSTAILVPGKLHPHVIDRLSHEFELVRIDRSDKALITPELAAKVQGIASATLISAEFIDALPKLEIIAHFGVGYDPVDAGHAASKNICVTHTPDVLSDEVADTAIGLLLNTLRELPQAEAYLRAGRWEKEGPYRLTAGSLRGRRVGIYGMGRIGLAVARRLEGFGVEISYHNRRQVPGVAYLYHPTLLDMARAVDTLICVVPSTPETEKTVGTEIFTALGPQGVFVNVGRGATVDETALIEALKTRTILAAGLDVFTNEPHVPEELLALENASLLPHVASASVKTRTMMADLVVDNLLNWFTAGQAITAVPEARDIGRRR</sequence>
<dbReference type="InterPro" id="IPR050223">
    <property type="entry name" value="D-isomer_2-hydroxyacid_DH"/>
</dbReference>
<evidence type="ECO:0000259" key="5">
    <source>
        <dbReference type="Pfam" id="PF00389"/>
    </source>
</evidence>
<keyword evidence="2 4" id="KW-0560">Oxidoreductase</keyword>
<dbReference type="SUPFAM" id="SSF51735">
    <property type="entry name" value="NAD(P)-binding Rossmann-fold domains"/>
    <property type="match status" value="1"/>
</dbReference>
<evidence type="ECO:0000313" key="8">
    <source>
        <dbReference type="Proteomes" id="UP000641137"/>
    </source>
</evidence>
<keyword evidence="1" id="KW-0521">NADP</keyword>
<dbReference type="CDD" id="cd12156">
    <property type="entry name" value="HPPR"/>
    <property type="match status" value="1"/>
</dbReference>
<dbReference type="Gene3D" id="3.40.50.720">
    <property type="entry name" value="NAD(P)-binding Rossmann-like Domain"/>
    <property type="match status" value="2"/>
</dbReference>
<evidence type="ECO:0000313" key="7">
    <source>
        <dbReference type="EMBL" id="GHC63909.1"/>
    </source>
</evidence>
<dbReference type="RefSeq" id="WP_189487720.1">
    <property type="nucleotide sequence ID" value="NZ_BMZO01000002.1"/>
</dbReference>
<comment type="similarity">
    <text evidence="4">Belongs to the D-isomer specific 2-hydroxyacid dehydrogenase family.</text>
</comment>
<dbReference type="GO" id="GO:0005829">
    <property type="term" value="C:cytosol"/>
    <property type="evidence" value="ECO:0007669"/>
    <property type="project" value="TreeGrafter"/>
</dbReference>
<dbReference type="FunFam" id="3.40.50.720:FF:000213">
    <property type="entry name" value="Putative 2-hydroxyacid dehydrogenase"/>
    <property type="match status" value="1"/>
</dbReference>